<evidence type="ECO:0000313" key="1">
    <source>
        <dbReference type="EMBL" id="KAE9059062.1"/>
    </source>
</evidence>
<reference evidence="1 2" key="1">
    <citation type="submission" date="2018-08" db="EMBL/GenBank/DDBJ databases">
        <title>Genomic investigation of the strawberry pathogen Phytophthora fragariae indicates pathogenicity is determined by transcriptional variation in three key races.</title>
        <authorList>
            <person name="Adams T.M."/>
            <person name="Armitage A.D."/>
            <person name="Sobczyk M.K."/>
            <person name="Bates H.J."/>
            <person name="Dunwell J.M."/>
            <person name="Nellist C.F."/>
            <person name="Harrison R.J."/>
        </authorList>
    </citation>
    <scope>NUCLEOTIDE SEQUENCE [LARGE SCALE GENOMIC DNA]</scope>
    <source>
        <strain evidence="1 2">NOV-5</strain>
    </source>
</reference>
<gene>
    <name evidence="1" type="ORF">PF006_g31981</name>
</gene>
<proteinExistence type="predicted"/>
<dbReference type="AlphaFoldDB" id="A0A6A3PKJ1"/>
<name>A0A6A3PKJ1_9STRA</name>
<accession>A0A6A3PKJ1</accession>
<dbReference type="Proteomes" id="UP000440732">
    <property type="component" value="Unassembled WGS sequence"/>
</dbReference>
<dbReference type="EMBL" id="QXGA01007954">
    <property type="protein sequence ID" value="KAE9059062.1"/>
    <property type="molecule type" value="Genomic_DNA"/>
</dbReference>
<protein>
    <submittedName>
        <fullName evidence="1">Uncharacterized protein</fullName>
    </submittedName>
</protein>
<evidence type="ECO:0000313" key="2">
    <source>
        <dbReference type="Proteomes" id="UP000440732"/>
    </source>
</evidence>
<organism evidence="1 2">
    <name type="scientific">Phytophthora fragariae</name>
    <dbReference type="NCBI Taxonomy" id="53985"/>
    <lineage>
        <taxon>Eukaryota</taxon>
        <taxon>Sar</taxon>
        <taxon>Stramenopiles</taxon>
        <taxon>Oomycota</taxon>
        <taxon>Peronosporomycetes</taxon>
        <taxon>Peronosporales</taxon>
        <taxon>Peronosporaceae</taxon>
        <taxon>Phytophthora</taxon>
    </lineage>
</organism>
<sequence>MSVKSERQKLLDDLERALYQAVLMNVFDEDDDVLDPSEPSLLDELATLLVRVESSRYLIEL</sequence>
<comment type="caution">
    <text evidence="1">The sequence shown here is derived from an EMBL/GenBank/DDBJ whole genome shotgun (WGS) entry which is preliminary data.</text>
</comment>